<evidence type="ECO:0000256" key="4">
    <source>
        <dbReference type="ARBA" id="ARBA00023014"/>
    </source>
</evidence>
<comment type="caution">
    <text evidence="7">The sequence shown here is derived from an EMBL/GenBank/DDBJ whole genome shotgun (WGS) entry which is preliminary data.</text>
</comment>
<dbReference type="InterPro" id="IPR015931">
    <property type="entry name" value="Acnase/IPM_dHydase_lsu_aba_1/3"/>
</dbReference>
<dbReference type="InterPro" id="IPR001030">
    <property type="entry name" value="Acoase/IPM_deHydtase_lsu_aba"/>
</dbReference>
<keyword evidence="5" id="KW-0456">Lyase</keyword>
<sequence>MPHTMTEKILARASGKESVMPGEEITARPDFVITYDFPGYTDVFFKETREDFGIEKVTSPERFVLFIDHMVPAAAPKEEELHKITRAWGREQGVPVYEREGIGHQVAAELGYATPGGFVVHFDGHVSQLGAFGSFAFGARKGVIESFVTENVTMTVPATVKVELVGTLQPGVMARDVFHQMVRVMGPDSCCFKAVELCGPVIDQMSIEGRQTICGQAMFLGATTMLIAPDAKTLAYVEGRSKVDLAPVYPDADAVYERVVTIDVSTLEPIVVVPPSPANTRDLKDYVGVEVHTGYLGSCASGRLEDLRVAAQVLRGRRIQPGFQLHVVPTSKAIMAAAAREGLIECLVEAGAFISSPSCDYCFGRIATMSAGQRAVSTGTLNTPGRMGSVDSEIYICNAAVVAASALEGRIADPRPYLAEAANVAGAAA</sequence>
<evidence type="ECO:0000256" key="5">
    <source>
        <dbReference type="ARBA" id="ARBA00023239"/>
    </source>
</evidence>
<dbReference type="PRINTS" id="PR00415">
    <property type="entry name" value="ACONITASE"/>
</dbReference>
<reference evidence="7" key="1">
    <citation type="submission" date="2023-06" db="EMBL/GenBank/DDBJ databases">
        <authorList>
            <person name="Jiang Y."/>
            <person name="Liu Q."/>
        </authorList>
    </citation>
    <scope>NUCLEOTIDE SEQUENCE</scope>
    <source>
        <strain evidence="7">CGMCC 1.12090</strain>
    </source>
</reference>
<comment type="subunit">
    <text evidence="1">Heterodimer of LeuC and LeuD.</text>
</comment>
<evidence type="ECO:0000259" key="6">
    <source>
        <dbReference type="Pfam" id="PF00330"/>
    </source>
</evidence>
<organism evidence="7 8">
    <name type="scientific">Variovorax ginsengisoli</name>
    <dbReference type="NCBI Taxonomy" id="363844"/>
    <lineage>
        <taxon>Bacteria</taxon>
        <taxon>Pseudomonadati</taxon>
        <taxon>Pseudomonadota</taxon>
        <taxon>Betaproteobacteria</taxon>
        <taxon>Burkholderiales</taxon>
        <taxon>Comamonadaceae</taxon>
        <taxon>Variovorax</taxon>
    </lineage>
</organism>
<evidence type="ECO:0000256" key="1">
    <source>
        <dbReference type="ARBA" id="ARBA00011271"/>
    </source>
</evidence>
<dbReference type="InterPro" id="IPR036008">
    <property type="entry name" value="Aconitase_4Fe-4S_dom"/>
</dbReference>
<dbReference type="RefSeq" id="WP_301809840.1">
    <property type="nucleotide sequence ID" value="NZ_JAUJZH010000008.1"/>
</dbReference>
<dbReference type="EMBL" id="JAUKVY010000008">
    <property type="protein sequence ID" value="MDO1533381.1"/>
    <property type="molecule type" value="Genomic_DNA"/>
</dbReference>
<feature type="domain" description="Aconitase/3-isopropylmalate dehydratase large subunit alpha/beta/alpha" evidence="6">
    <location>
        <begin position="90"/>
        <end position="409"/>
    </location>
</feature>
<accession>A0ABT8S381</accession>
<dbReference type="Gene3D" id="3.30.499.10">
    <property type="entry name" value="Aconitase, domain 3"/>
    <property type="match status" value="2"/>
</dbReference>
<protein>
    <submittedName>
        <fullName evidence="7">Aconitase family protein</fullName>
    </submittedName>
</protein>
<evidence type="ECO:0000256" key="2">
    <source>
        <dbReference type="ARBA" id="ARBA00022723"/>
    </source>
</evidence>
<proteinExistence type="predicted"/>
<evidence type="ECO:0000256" key="3">
    <source>
        <dbReference type="ARBA" id="ARBA00023004"/>
    </source>
</evidence>
<dbReference type="PANTHER" id="PTHR43822">
    <property type="entry name" value="HOMOACONITASE, MITOCHONDRIAL-RELATED"/>
    <property type="match status" value="1"/>
</dbReference>
<evidence type="ECO:0000313" key="8">
    <source>
        <dbReference type="Proteomes" id="UP001169027"/>
    </source>
</evidence>
<keyword evidence="8" id="KW-1185">Reference proteome</keyword>
<dbReference type="InterPro" id="IPR050067">
    <property type="entry name" value="IPM_dehydratase_rel_enz"/>
</dbReference>
<dbReference type="Pfam" id="PF00330">
    <property type="entry name" value="Aconitase"/>
    <property type="match status" value="1"/>
</dbReference>
<keyword evidence="2" id="KW-0479">Metal-binding</keyword>
<gene>
    <name evidence="7" type="ORF">Q2T77_13870</name>
</gene>
<dbReference type="Proteomes" id="UP001169027">
    <property type="component" value="Unassembled WGS sequence"/>
</dbReference>
<keyword evidence="4" id="KW-0411">Iron-sulfur</keyword>
<dbReference type="SUPFAM" id="SSF53732">
    <property type="entry name" value="Aconitase iron-sulfur domain"/>
    <property type="match status" value="1"/>
</dbReference>
<dbReference type="PANTHER" id="PTHR43822:SF2">
    <property type="entry name" value="HOMOACONITASE, MITOCHONDRIAL"/>
    <property type="match status" value="1"/>
</dbReference>
<keyword evidence="3" id="KW-0408">Iron</keyword>
<name>A0ABT8S381_9BURK</name>
<evidence type="ECO:0000313" key="7">
    <source>
        <dbReference type="EMBL" id="MDO1533381.1"/>
    </source>
</evidence>